<dbReference type="EMBL" id="CP003587">
    <property type="protein sequence ID" value="AGY58180.1"/>
    <property type="molecule type" value="Genomic_DNA"/>
</dbReference>
<dbReference type="GO" id="GO:0005506">
    <property type="term" value="F:iron ion binding"/>
    <property type="evidence" value="ECO:0007669"/>
    <property type="project" value="InterPro"/>
</dbReference>
<sequence>MSELRELYQEVILDHYRRPRNYGELPEANREAEGHNPLCGDQVTIYLQLQDGLIQDIHFEGAGCAISTASASLMTEALKGKSVAQAAHLFENFHQLVTSDDAEALPAPDLGKLAVLAGVREFPMRVKCATLAWHTLNAALKNTGELVSTE</sequence>
<dbReference type="Gene3D" id="3.90.1010.10">
    <property type="match status" value="1"/>
</dbReference>
<name>U5QKG0_GLOK1</name>
<evidence type="ECO:0000313" key="3">
    <source>
        <dbReference type="EMBL" id="AGY58180.1"/>
    </source>
</evidence>
<dbReference type="SUPFAM" id="SSF82649">
    <property type="entry name" value="SufE/NifU"/>
    <property type="match status" value="1"/>
</dbReference>
<dbReference type="Proteomes" id="UP000017396">
    <property type="component" value="Chromosome"/>
</dbReference>
<feature type="domain" description="NIF system FeS cluster assembly NifU N-terminal" evidence="2">
    <location>
        <begin position="8"/>
        <end position="128"/>
    </location>
</feature>
<evidence type="ECO:0000256" key="1">
    <source>
        <dbReference type="ARBA" id="ARBA00006420"/>
    </source>
</evidence>
<protein>
    <submittedName>
        <fullName evidence="3">SUF system FeS assembly protein, NifU family</fullName>
    </submittedName>
</protein>
<dbReference type="HOGENOM" id="CLU_079283_4_0_3"/>
<dbReference type="PANTHER" id="PTHR10093">
    <property type="entry name" value="IRON-SULFUR CLUSTER ASSEMBLY ENZYME NIFU HOMOLOG"/>
    <property type="match status" value="1"/>
</dbReference>
<dbReference type="KEGG" id="glj:GKIL_1934"/>
<evidence type="ECO:0000313" key="4">
    <source>
        <dbReference type="Proteomes" id="UP000017396"/>
    </source>
</evidence>
<dbReference type="STRING" id="1183438.GKIL_1934"/>
<dbReference type="FunFam" id="3.90.1010.10:FF:000002">
    <property type="entry name" value="Iron-sulfur cluster assembly scaffold protein NifU"/>
    <property type="match status" value="1"/>
</dbReference>
<dbReference type="OrthoDB" id="9804157at2"/>
<dbReference type="GO" id="GO:0051536">
    <property type="term" value="F:iron-sulfur cluster binding"/>
    <property type="evidence" value="ECO:0007669"/>
    <property type="project" value="InterPro"/>
</dbReference>
<dbReference type="eggNOG" id="COG0822">
    <property type="taxonomic scope" value="Bacteria"/>
</dbReference>
<dbReference type="Pfam" id="PF01592">
    <property type="entry name" value="NifU_N"/>
    <property type="match status" value="1"/>
</dbReference>
<gene>
    <name evidence="3" type="primary">iscU</name>
    <name evidence="3" type="ORF">GKIL_1934</name>
</gene>
<reference evidence="3 4" key="1">
    <citation type="journal article" date="2013" name="PLoS ONE">
        <title>Cultivation and Complete Genome Sequencing of Gloeobacter kilaueensis sp. nov., from a Lava Cave in Kilauea Caldera, Hawai'i.</title>
        <authorList>
            <person name="Saw J.H."/>
            <person name="Schatz M."/>
            <person name="Brown M.V."/>
            <person name="Kunkel D.D."/>
            <person name="Foster J.S."/>
            <person name="Shick H."/>
            <person name="Christensen S."/>
            <person name="Hou S."/>
            <person name="Wan X."/>
            <person name="Donachie S.P."/>
        </authorList>
    </citation>
    <scope>NUCLEOTIDE SEQUENCE [LARGE SCALE GENOMIC DNA]</scope>
    <source>
        <strain evidence="4">JS</strain>
    </source>
</reference>
<dbReference type="RefSeq" id="WP_023173304.1">
    <property type="nucleotide sequence ID" value="NC_022600.1"/>
</dbReference>
<organism evidence="3 4">
    <name type="scientific">Gloeobacter kilaueensis (strain ATCC BAA-2537 / CCAP 1431/1 / ULC 316 / JS1)</name>
    <dbReference type="NCBI Taxonomy" id="1183438"/>
    <lineage>
        <taxon>Bacteria</taxon>
        <taxon>Bacillati</taxon>
        <taxon>Cyanobacteriota</taxon>
        <taxon>Cyanophyceae</taxon>
        <taxon>Gloeobacterales</taxon>
        <taxon>Gloeobacteraceae</taxon>
        <taxon>Gloeobacter</taxon>
    </lineage>
</organism>
<dbReference type="GO" id="GO:0016226">
    <property type="term" value="P:iron-sulfur cluster assembly"/>
    <property type="evidence" value="ECO:0007669"/>
    <property type="project" value="InterPro"/>
</dbReference>
<dbReference type="InterPro" id="IPR002871">
    <property type="entry name" value="NIF_FeS_clus_asmbl_NifU_N"/>
</dbReference>
<dbReference type="CDD" id="cd06664">
    <property type="entry name" value="IscU_like"/>
    <property type="match status" value="1"/>
</dbReference>
<dbReference type="NCBIfam" id="TIGR01994">
    <property type="entry name" value="SUF_scaf_2"/>
    <property type="match status" value="1"/>
</dbReference>
<proteinExistence type="inferred from homology"/>
<evidence type="ECO:0000259" key="2">
    <source>
        <dbReference type="Pfam" id="PF01592"/>
    </source>
</evidence>
<dbReference type="PATRIC" id="fig|1183438.3.peg.1894"/>
<dbReference type="AlphaFoldDB" id="U5QKG0"/>
<accession>U5QKG0</accession>
<comment type="similarity">
    <text evidence="1">Belongs to the NifU family.</text>
</comment>
<keyword evidence="4" id="KW-1185">Reference proteome</keyword>